<feature type="transmembrane region" description="Helical" evidence="9">
    <location>
        <begin position="60"/>
        <end position="77"/>
    </location>
</feature>
<proteinExistence type="inferred from homology"/>
<dbReference type="Pfam" id="PF05978">
    <property type="entry name" value="UNC-93"/>
    <property type="match status" value="1"/>
</dbReference>
<dbReference type="PANTHER" id="PTHR23294">
    <property type="entry name" value="ET TRANSLATION PRODUCT-RELATED"/>
    <property type="match status" value="1"/>
</dbReference>
<dbReference type="InterPro" id="IPR010291">
    <property type="entry name" value="Ion_channel_UNC-93"/>
</dbReference>
<feature type="transmembrane region" description="Helical" evidence="9">
    <location>
        <begin position="228"/>
        <end position="247"/>
    </location>
</feature>
<feature type="transmembrane region" description="Helical" evidence="9">
    <location>
        <begin position="304"/>
        <end position="331"/>
    </location>
</feature>
<accession>A0A915C1P3</accession>
<keyword evidence="10" id="KW-1185">Reference proteome</keyword>
<keyword evidence="3 9" id="KW-0812">Transmembrane</keyword>
<dbReference type="GO" id="GO:0016020">
    <property type="term" value="C:membrane"/>
    <property type="evidence" value="ECO:0007669"/>
    <property type="project" value="UniProtKB-SubCell"/>
</dbReference>
<dbReference type="WBParaSite" id="PgR074X_g041_t02">
    <property type="protein sequence ID" value="PgR074X_g041_t02"/>
    <property type="gene ID" value="PgR074X_g041"/>
</dbReference>
<name>A0A915C1P3_PARUN</name>
<evidence type="ECO:0000256" key="4">
    <source>
        <dbReference type="ARBA" id="ARBA00022989"/>
    </source>
</evidence>
<feature type="transmembrane region" description="Helical" evidence="9">
    <location>
        <begin position="159"/>
        <end position="181"/>
    </location>
</feature>
<evidence type="ECO:0000256" key="9">
    <source>
        <dbReference type="SAM" id="Phobius"/>
    </source>
</evidence>
<protein>
    <recommendedName>
        <fullName evidence="7">UNC93-like protein MFSD11</fullName>
    </recommendedName>
    <alternativeName>
        <fullName evidence="8">Major facilitator superfamily domain-containing protein 11</fullName>
    </alternativeName>
</protein>
<evidence type="ECO:0000313" key="11">
    <source>
        <dbReference type="WBParaSite" id="PgR074X_g041_t02"/>
    </source>
</evidence>
<dbReference type="InterPro" id="IPR036259">
    <property type="entry name" value="MFS_trans_sf"/>
</dbReference>
<feature type="transmembrane region" description="Helical" evidence="9">
    <location>
        <begin position="193"/>
        <end position="216"/>
    </location>
</feature>
<evidence type="ECO:0000256" key="3">
    <source>
        <dbReference type="ARBA" id="ARBA00022692"/>
    </source>
</evidence>
<dbReference type="SUPFAM" id="SSF103473">
    <property type="entry name" value="MFS general substrate transporter"/>
    <property type="match status" value="1"/>
</dbReference>
<sequence>HRVGFRENNASDGIHQRRSSLRQENILLCSCRLMSSTKRSLSCMICRSMRLWTATMNRDLRAILQLGTAFMLIFSAFNSQGFVEIAVLSSASHEHQSSGITEQSGYYSLSVIYFVFTISNLLAPVVINVIGCKWAMVIGALTYCIFMLGFLYLHAWLLYASSGLAGFGAAILWTGQGVYLTKWSRVDTMARNSGILWAMLQSCLIFAGLFLFALFFSSSIASSTRLMYTSFSVICFAGTVVLALLPLPPPIQDHREGDDRTNILGETIAVRVRSLRDAAAIPQVGSWKSEFLNTLRVLRSRRMLLLSVVFLYSGIEMTFYTGIYSACLAAFQSLNDPNGLIIAYNALLLGAGQITGGILFGICAKRTIARGRNPVILIGTCVHLITFFLIFLNVPMEAPLHKTNAHAYITPSYSLALLCGLLLGFGDSCWNTQIYSLLGSLYTINSSNAFALFKFFQSFAACASFYYGSVLLLHWQLAIMAVGAVLGALCFFPVEWESLAMATPPPIYS</sequence>
<feature type="transmembrane region" description="Helical" evidence="9">
    <location>
        <begin position="375"/>
        <end position="394"/>
    </location>
</feature>
<evidence type="ECO:0000256" key="6">
    <source>
        <dbReference type="ARBA" id="ARBA00023180"/>
    </source>
</evidence>
<dbReference type="InterPro" id="IPR051617">
    <property type="entry name" value="UNC-93-like_regulator"/>
</dbReference>
<evidence type="ECO:0000256" key="1">
    <source>
        <dbReference type="ARBA" id="ARBA00004141"/>
    </source>
</evidence>
<feature type="transmembrane region" description="Helical" evidence="9">
    <location>
        <begin position="106"/>
        <end position="127"/>
    </location>
</feature>
<evidence type="ECO:0000256" key="5">
    <source>
        <dbReference type="ARBA" id="ARBA00023136"/>
    </source>
</evidence>
<dbReference type="Gene3D" id="1.20.1250.20">
    <property type="entry name" value="MFS general substrate transporter like domains"/>
    <property type="match status" value="1"/>
</dbReference>
<keyword evidence="4 9" id="KW-1133">Transmembrane helix</keyword>
<feature type="transmembrane region" description="Helical" evidence="9">
    <location>
        <begin position="447"/>
        <end position="467"/>
    </location>
</feature>
<dbReference type="PANTHER" id="PTHR23294:SF0">
    <property type="entry name" value="UNC93-LIKE PROTEIN MFSD11"/>
    <property type="match status" value="1"/>
</dbReference>
<reference evidence="11" key="1">
    <citation type="submission" date="2022-11" db="UniProtKB">
        <authorList>
            <consortium name="WormBaseParasite"/>
        </authorList>
    </citation>
    <scope>IDENTIFICATION</scope>
</reference>
<evidence type="ECO:0000256" key="2">
    <source>
        <dbReference type="ARBA" id="ARBA00009172"/>
    </source>
</evidence>
<feature type="transmembrane region" description="Helical" evidence="9">
    <location>
        <begin position="473"/>
        <end position="494"/>
    </location>
</feature>
<keyword evidence="6" id="KW-0325">Glycoprotein</keyword>
<feature type="transmembrane region" description="Helical" evidence="9">
    <location>
        <begin position="343"/>
        <end position="363"/>
    </location>
</feature>
<organism evidence="10 11">
    <name type="scientific">Parascaris univalens</name>
    <name type="common">Nematode worm</name>
    <dbReference type="NCBI Taxonomy" id="6257"/>
    <lineage>
        <taxon>Eukaryota</taxon>
        <taxon>Metazoa</taxon>
        <taxon>Ecdysozoa</taxon>
        <taxon>Nematoda</taxon>
        <taxon>Chromadorea</taxon>
        <taxon>Rhabditida</taxon>
        <taxon>Spirurina</taxon>
        <taxon>Ascaridomorpha</taxon>
        <taxon>Ascaridoidea</taxon>
        <taxon>Ascarididae</taxon>
        <taxon>Parascaris</taxon>
    </lineage>
</organism>
<evidence type="ECO:0000256" key="7">
    <source>
        <dbReference type="ARBA" id="ARBA00040302"/>
    </source>
</evidence>
<feature type="transmembrane region" description="Helical" evidence="9">
    <location>
        <begin position="134"/>
        <end position="153"/>
    </location>
</feature>
<comment type="subcellular location">
    <subcellularLocation>
        <location evidence="1">Membrane</location>
        <topology evidence="1">Multi-pass membrane protein</topology>
    </subcellularLocation>
</comment>
<evidence type="ECO:0000256" key="8">
    <source>
        <dbReference type="ARBA" id="ARBA00041910"/>
    </source>
</evidence>
<evidence type="ECO:0000313" key="10">
    <source>
        <dbReference type="Proteomes" id="UP000887569"/>
    </source>
</evidence>
<dbReference type="AlphaFoldDB" id="A0A915C1P3"/>
<dbReference type="Proteomes" id="UP000887569">
    <property type="component" value="Unplaced"/>
</dbReference>
<comment type="similarity">
    <text evidence="2">Belongs to the unc-93 family.</text>
</comment>
<feature type="transmembrane region" description="Helical" evidence="9">
    <location>
        <begin position="406"/>
        <end position="426"/>
    </location>
</feature>
<keyword evidence="5 9" id="KW-0472">Membrane</keyword>